<dbReference type="EMBL" id="CP051774">
    <property type="protein sequence ID" value="QJE98961.1"/>
    <property type="molecule type" value="Genomic_DNA"/>
</dbReference>
<dbReference type="InterPro" id="IPR036736">
    <property type="entry name" value="ACP-like_sf"/>
</dbReference>
<evidence type="ECO:0000313" key="2">
    <source>
        <dbReference type="Proteomes" id="UP000501812"/>
    </source>
</evidence>
<dbReference type="KEGG" id="luo:HHL09_25340"/>
<name>A0A858RQP2_9BACT</name>
<reference evidence="1 2" key="1">
    <citation type="submission" date="2020-04" db="EMBL/GenBank/DDBJ databases">
        <title>Luteolibacter sp. G-1-1-1 isolated from soil.</title>
        <authorList>
            <person name="Dahal R.H."/>
        </authorList>
    </citation>
    <scope>NUCLEOTIDE SEQUENCE [LARGE SCALE GENOMIC DNA]</scope>
    <source>
        <strain evidence="1 2">G-1-1-1</strain>
    </source>
</reference>
<protein>
    <submittedName>
        <fullName evidence="1">DUF1493 family protein</fullName>
    </submittedName>
</protein>
<evidence type="ECO:0000313" key="1">
    <source>
        <dbReference type="EMBL" id="QJE98961.1"/>
    </source>
</evidence>
<dbReference type="RefSeq" id="WP_169457447.1">
    <property type="nucleotide sequence ID" value="NZ_CP051774.1"/>
</dbReference>
<accession>A0A858RQP2</accession>
<dbReference type="SUPFAM" id="SSF47336">
    <property type="entry name" value="ACP-like"/>
    <property type="match status" value="1"/>
</dbReference>
<organism evidence="1 2">
    <name type="scientific">Luteolibacter luteus</name>
    <dbReference type="NCBI Taxonomy" id="2728835"/>
    <lineage>
        <taxon>Bacteria</taxon>
        <taxon>Pseudomonadati</taxon>
        <taxon>Verrucomicrobiota</taxon>
        <taxon>Verrucomicrobiia</taxon>
        <taxon>Verrucomicrobiales</taxon>
        <taxon>Verrucomicrobiaceae</taxon>
        <taxon>Luteolibacter</taxon>
    </lineage>
</organism>
<dbReference type="AlphaFoldDB" id="A0A858RQP2"/>
<dbReference type="Proteomes" id="UP000501812">
    <property type="component" value="Chromosome"/>
</dbReference>
<dbReference type="Gene3D" id="1.10.1200.10">
    <property type="entry name" value="ACP-like"/>
    <property type="match status" value="1"/>
</dbReference>
<dbReference type="Pfam" id="PF07377">
    <property type="entry name" value="DUF1493"/>
    <property type="match status" value="1"/>
</dbReference>
<keyword evidence="2" id="KW-1185">Reference proteome</keyword>
<gene>
    <name evidence="1" type="ORF">HHL09_25340</name>
</gene>
<dbReference type="InterPro" id="IPR010862">
    <property type="entry name" value="DUF1493"/>
</dbReference>
<proteinExistence type="predicted"/>
<sequence>MKLSEVTRFVAGEIGCDPSKLTPATRLLEDLGIDGDDAAELMESFAFRFAVDLTGYDHRRHFGPEAGWSPVVIHPSAPLIPITIIRLAEAAETGHWVT</sequence>